<evidence type="ECO:0000256" key="1">
    <source>
        <dbReference type="SAM" id="MobiDB-lite"/>
    </source>
</evidence>
<evidence type="ECO:0000313" key="3">
    <source>
        <dbReference type="Proteomes" id="UP000028838"/>
    </source>
</evidence>
<evidence type="ECO:0000313" key="2">
    <source>
        <dbReference type="EMBL" id="KFG55579.1"/>
    </source>
</evidence>
<accession>A0A086LG11</accession>
<dbReference type="VEuPathDB" id="ToxoDB:TGFOU_360190"/>
<feature type="region of interest" description="Disordered" evidence="1">
    <location>
        <begin position="72"/>
        <end position="91"/>
    </location>
</feature>
<dbReference type="Proteomes" id="UP000028838">
    <property type="component" value="Unassembled WGS sequence"/>
</dbReference>
<reference evidence="2 3" key="1">
    <citation type="submission" date="2014-07" db="EMBL/GenBank/DDBJ databases">
        <authorList>
            <person name="Sibley D."/>
            <person name="Venepally P."/>
            <person name="Karamycheva S."/>
            <person name="Hadjithomas M."/>
            <person name="Khan A."/>
            <person name="Brunk B."/>
            <person name="Roos D."/>
            <person name="Caler E."/>
            <person name="Lorenzi H."/>
        </authorList>
    </citation>
    <scope>NUCLEOTIDE SEQUENCE [LARGE SCALE GENOMIC DNA]</scope>
    <source>
        <strain evidence="2 3">FOU</strain>
    </source>
</reference>
<organism evidence="2 3">
    <name type="scientific">Toxoplasma gondii FOU</name>
    <dbReference type="NCBI Taxonomy" id="943167"/>
    <lineage>
        <taxon>Eukaryota</taxon>
        <taxon>Sar</taxon>
        <taxon>Alveolata</taxon>
        <taxon>Apicomplexa</taxon>
        <taxon>Conoidasida</taxon>
        <taxon>Coccidia</taxon>
        <taxon>Eucoccidiorida</taxon>
        <taxon>Eimeriorina</taxon>
        <taxon>Sarcocystidae</taxon>
        <taxon>Toxoplasma</taxon>
    </lineage>
</organism>
<sequence>MSKFDPPQLPLLFPFQLPLGASSGAQLTVAGRRVCRVGFFSPSFWGVSNDDFAFRLSRRTFARIPLRRLKSPTVSTNSRTRGTGAGPPGPQ</sequence>
<dbReference type="EMBL" id="AEYH02000256">
    <property type="protein sequence ID" value="KFG55579.1"/>
    <property type="molecule type" value="Genomic_DNA"/>
</dbReference>
<protein>
    <submittedName>
        <fullName evidence="2">Uncharacterized protein</fullName>
    </submittedName>
</protein>
<dbReference type="AlphaFoldDB" id="A0A086LG11"/>
<name>A0A086LG11_TOXGO</name>
<gene>
    <name evidence="2" type="ORF">TGFOU_360190</name>
</gene>
<proteinExistence type="predicted"/>
<comment type="caution">
    <text evidence="2">The sequence shown here is derived from an EMBL/GenBank/DDBJ whole genome shotgun (WGS) entry which is preliminary data.</text>
</comment>